<sequence length="576" mass="61239">MRSDEIPSLGQVTLDVPGLGSITGLSLNNTTCQYLGIPYASIPGRFRRSVPATAWADGQHDGTKLGPYCPQPPRDFYPVPSPARPWLDAPPTDEFACLNLNISVPCLPGDTPTHGLPVMVFLHGGAFSYATANAPVYDGRLLASAAHGLGQPTVVVTVNYRLGVFGFLAGADLQAGNAAHGDAGTGNDGVWDQVLALRWVQKHIGAFGGDPGRVTLFGQSAGGVSTHAHLLRGEPLFSSAILQSGLLRTCGVLSVSEWQALFDKMLAATGVSVERGGDGEGSVSVSSCQKVEALAAVPVDVLVAAMQSVFVIPVVTMPLCDDGVLVTGPMPTYDDYTQPFAAPAWCPRLMMGDAKNECIIWNKSWENLAVARMQPGQDLSTPDAALVVAKMREFLGEEKAARVAALYGITADMSSQDVFWALERMTTGGIFSLPIYFAELTTPQEPPTTLYAYHFNVPSPYDNAWGGLGHHSHDNVLLWGVLRHTLPPAQQAVSDSMVRAWVTFANGGAPWPAFSRDKPEWMVFGGDGSSLKGKTTAGTGRSYETWDALHAQGLVGDICRLSDELCLRTGDLVKGA</sequence>
<comment type="caution">
    <text evidence="5">The sequence shown here is derived from an EMBL/GenBank/DDBJ whole genome shotgun (WGS) entry which is preliminary data.</text>
</comment>
<dbReference type="InterPro" id="IPR019826">
    <property type="entry name" value="Carboxylesterase_B_AS"/>
</dbReference>
<dbReference type="EC" id="3.1.1.-" evidence="3"/>
<dbReference type="PANTHER" id="PTHR43142:SF1">
    <property type="entry name" value="CARBOXYLIC ESTER HYDROLASE"/>
    <property type="match status" value="1"/>
</dbReference>
<keyword evidence="6" id="KW-1185">Reference proteome</keyword>
<keyword evidence="2 3" id="KW-0378">Hydrolase</keyword>
<evidence type="ECO:0000256" key="1">
    <source>
        <dbReference type="ARBA" id="ARBA00005964"/>
    </source>
</evidence>
<evidence type="ECO:0000256" key="3">
    <source>
        <dbReference type="RuleBase" id="RU361235"/>
    </source>
</evidence>
<dbReference type="InterPro" id="IPR029058">
    <property type="entry name" value="AB_hydrolase_fold"/>
</dbReference>
<dbReference type="PROSITE" id="PS00122">
    <property type="entry name" value="CARBOXYLESTERASE_B_1"/>
    <property type="match status" value="1"/>
</dbReference>
<reference evidence="5 6" key="1">
    <citation type="submission" date="2024-01" db="EMBL/GenBank/DDBJ databases">
        <authorList>
            <person name="Allen C."/>
            <person name="Tagirdzhanova G."/>
        </authorList>
    </citation>
    <scope>NUCLEOTIDE SEQUENCE [LARGE SCALE GENOMIC DNA]</scope>
</reference>
<gene>
    <name evidence="5" type="ORF">SCUCBS95973_009658</name>
</gene>
<dbReference type="SUPFAM" id="SSF53474">
    <property type="entry name" value="alpha/beta-Hydrolases"/>
    <property type="match status" value="1"/>
</dbReference>
<comment type="similarity">
    <text evidence="1 3">Belongs to the type-B carboxylesterase/lipase family.</text>
</comment>
<dbReference type="Gene3D" id="3.40.50.1820">
    <property type="entry name" value="alpha/beta hydrolase"/>
    <property type="match status" value="1"/>
</dbReference>
<organism evidence="5 6">
    <name type="scientific">Sporothrix curviconia</name>
    <dbReference type="NCBI Taxonomy" id="1260050"/>
    <lineage>
        <taxon>Eukaryota</taxon>
        <taxon>Fungi</taxon>
        <taxon>Dikarya</taxon>
        <taxon>Ascomycota</taxon>
        <taxon>Pezizomycotina</taxon>
        <taxon>Sordariomycetes</taxon>
        <taxon>Sordariomycetidae</taxon>
        <taxon>Ophiostomatales</taxon>
        <taxon>Ophiostomataceae</taxon>
        <taxon>Sporothrix</taxon>
    </lineage>
</organism>
<feature type="domain" description="Carboxylesterase type B" evidence="4">
    <location>
        <begin position="20"/>
        <end position="524"/>
    </location>
</feature>
<dbReference type="Proteomes" id="UP001642405">
    <property type="component" value="Unassembled WGS sequence"/>
</dbReference>
<evidence type="ECO:0000259" key="4">
    <source>
        <dbReference type="Pfam" id="PF00135"/>
    </source>
</evidence>
<proteinExistence type="inferred from homology"/>
<evidence type="ECO:0000313" key="5">
    <source>
        <dbReference type="EMBL" id="CAK7236589.1"/>
    </source>
</evidence>
<dbReference type="EMBL" id="CAWUHB010000118">
    <property type="protein sequence ID" value="CAK7236589.1"/>
    <property type="molecule type" value="Genomic_DNA"/>
</dbReference>
<protein>
    <recommendedName>
        <fullName evidence="3">Carboxylic ester hydrolase</fullName>
        <ecNumber evidence="3">3.1.1.-</ecNumber>
    </recommendedName>
</protein>
<dbReference type="PANTHER" id="PTHR43142">
    <property type="entry name" value="CARBOXYLIC ESTER HYDROLASE"/>
    <property type="match status" value="1"/>
</dbReference>
<dbReference type="Pfam" id="PF00135">
    <property type="entry name" value="COesterase"/>
    <property type="match status" value="1"/>
</dbReference>
<evidence type="ECO:0000313" key="6">
    <source>
        <dbReference type="Proteomes" id="UP001642405"/>
    </source>
</evidence>
<accession>A0ABP0CWS1</accession>
<name>A0ABP0CWS1_9PEZI</name>
<dbReference type="InterPro" id="IPR002018">
    <property type="entry name" value="CarbesteraseB"/>
</dbReference>
<evidence type="ECO:0000256" key="2">
    <source>
        <dbReference type="ARBA" id="ARBA00022801"/>
    </source>
</evidence>